<evidence type="ECO:0000313" key="1">
    <source>
        <dbReference type="EMBL" id="KAJ4837789.1"/>
    </source>
</evidence>
<keyword evidence="2" id="KW-1185">Reference proteome</keyword>
<dbReference type="OrthoDB" id="1935385at2759"/>
<organism evidence="1 2">
    <name type="scientific">Turnera subulata</name>
    <dbReference type="NCBI Taxonomy" id="218843"/>
    <lineage>
        <taxon>Eukaryota</taxon>
        <taxon>Viridiplantae</taxon>
        <taxon>Streptophyta</taxon>
        <taxon>Embryophyta</taxon>
        <taxon>Tracheophyta</taxon>
        <taxon>Spermatophyta</taxon>
        <taxon>Magnoliopsida</taxon>
        <taxon>eudicotyledons</taxon>
        <taxon>Gunneridae</taxon>
        <taxon>Pentapetalae</taxon>
        <taxon>rosids</taxon>
        <taxon>fabids</taxon>
        <taxon>Malpighiales</taxon>
        <taxon>Passifloraceae</taxon>
        <taxon>Turnera</taxon>
    </lineage>
</organism>
<sequence>MEDSDQRKQRLNAMRAMAAHNETSSSSTHFGTCAPPPFLANPLLDNLPMQDHLRATHRTYYNDMAASSKYQIKSKKDGKEMECFSDFELVLGQLGVVYPSTLNFAISGGLELNYASYTIL</sequence>
<name>A0A9Q0FW16_9ROSI</name>
<dbReference type="EMBL" id="JAKUCV010003735">
    <property type="protein sequence ID" value="KAJ4837789.1"/>
    <property type="molecule type" value="Genomic_DNA"/>
</dbReference>
<dbReference type="Proteomes" id="UP001141552">
    <property type="component" value="Unassembled WGS sequence"/>
</dbReference>
<dbReference type="AlphaFoldDB" id="A0A9Q0FW16"/>
<proteinExistence type="predicted"/>
<reference evidence="1" key="2">
    <citation type="journal article" date="2023" name="Plants (Basel)">
        <title>Annotation of the Turnera subulata (Passifloraceae) Draft Genome Reveals the S-Locus Evolved after the Divergence of Turneroideae from Passifloroideae in a Stepwise Manner.</title>
        <authorList>
            <person name="Henning P.M."/>
            <person name="Roalson E.H."/>
            <person name="Mir W."/>
            <person name="McCubbin A.G."/>
            <person name="Shore J.S."/>
        </authorList>
    </citation>
    <scope>NUCLEOTIDE SEQUENCE</scope>
    <source>
        <strain evidence="1">F60SS</strain>
    </source>
</reference>
<protein>
    <submittedName>
        <fullName evidence="1">Uncharacterized protein</fullName>
    </submittedName>
</protein>
<accession>A0A9Q0FW16</accession>
<gene>
    <name evidence="1" type="ORF">Tsubulata_038266</name>
</gene>
<comment type="caution">
    <text evidence="1">The sequence shown here is derived from an EMBL/GenBank/DDBJ whole genome shotgun (WGS) entry which is preliminary data.</text>
</comment>
<reference evidence="1" key="1">
    <citation type="submission" date="2022-02" db="EMBL/GenBank/DDBJ databases">
        <authorList>
            <person name="Henning P.M."/>
            <person name="McCubbin A.G."/>
            <person name="Shore J.S."/>
        </authorList>
    </citation>
    <scope>NUCLEOTIDE SEQUENCE</scope>
    <source>
        <strain evidence="1">F60SS</strain>
        <tissue evidence="1">Leaves</tissue>
    </source>
</reference>
<evidence type="ECO:0000313" key="2">
    <source>
        <dbReference type="Proteomes" id="UP001141552"/>
    </source>
</evidence>